<sequence>MKNPQHRPRAHRSRGEMISTFCFVLVGLFFAGEARVLWHEGAQLKGGAMGLCAVLCVAAGLRFHIHNLWLKLAGYRK</sequence>
<gene>
    <name evidence="2" type="ORF">THS5294_01227</name>
</gene>
<feature type="transmembrane region" description="Helical" evidence="1">
    <location>
        <begin position="44"/>
        <end position="63"/>
    </location>
</feature>
<dbReference type="AlphaFoldDB" id="A0A0N7LT78"/>
<dbReference type="eggNOG" id="ENOG502ZPVD">
    <property type="taxonomic scope" value="Bacteria"/>
</dbReference>
<organism evidence="2 3">
    <name type="scientific">Thalassobacter stenotrophicus</name>
    <dbReference type="NCBI Taxonomy" id="266809"/>
    <lineage>
        <taxon>Bacteria</taxon>
        <taxon>Pseudomonadati</taxon>
        <taxon>Pseudomonadota</taxon>
        <taxon>Alphaproteobacteria</taxon>
        <taxon>Rhodobacterales</taxon>
        <taxon>Roseobacteraceae</taxon>
        <taxon>Thalassobacter</taxon>
    </lineage>
</organism>
<dbReference type="RefSeq" id="WP_058123014.1">
    <property type="nucleotide sequence ID" value="NZ_CYRX01000011.1"/>
</dbReference>
<name>A0A0N7LT78_9RHOB</name>
<dbReference type="Proteomes" id="UP000051298">
    <property type="component" value="Unassembled WGS sequence"/>
</dbReference>
<keyword evidence="1" id="KW-0472">Membrane</keyword>
<evidence type="ECO:0000313" key="3">
    <source>
        <dbReference type="Proteomes" id="UP000051298"/>
    </source>
</evidence>
<keyword evidence="1" id="KW-0812">Transmembrane</keyword>
<reference evidence="2 3" key="1">
    <citation type="submission" date="2015-09" db="EMBL/GenBank/DDBJ databases">
        <authorList>
            <consortium name="Swine Surveillance"/>
        </authorList>
    </citation>
    <scope>NUCLEOTIDE SEQUENCE [LARGE SCALE GENOMIC DNA]</scope>
    <source>
        <strain evidence="2 3">CECT 5294</strain>
    </source>
</reference>
<evidence type="ECO:0000256" key="1">
    <source>
        <dbReference type="SAM" id="Phobius"/>
    </source>
</evidence>
<keyword evidence="1" id="KW-1133">Transmembrane helix</keyword>
<accession>A0A0N7LT78</accession>
<protein>
    <submittedName>
        <fullName evidence="2">Uncharacterized protein</fullName>
    </submittedName>
</protein>
<evidence type="ECO:0000313" key="2">
    <source>
        <dbReference type="EMBL" id="CUH59938.1"/>
    </source>
</evidence>
<proteinExistence type="predicted"/>
<dbReference type="STRING" id="266809.PM03_09660"/>
<dbReference type="EMBL" id="CYRX01000011">
    <property type="protein sequence ID" value="CUH59938.1"/>
    <property type="molecule type" value="Genomic_DNA"/>
</dbReference>